<accession>A0AAT9PGV5</accession>
<protein>
    <recommendedName>
        <fullName evidence="4">Holin</fullName>
    </recommendedName>
</protein>
<keyword evidence="1" id="KW-0812">Transmembrane</keyword>
<feature type="transmembrane region" description="Helical" evidence="1">
    <location>
        <begin position="12"/>
        <end position="31"/>
    </location>
</feature>
<name>A0AAT9PGV5_9GAMM</name>
<keyword evidence="1" id="KW-1133">Transmembrane helix</keyword>
<dbReference type="KEGG" id="prae:MN210_08050"/>
<sequence length="112" mass="12568">MEHLIIINLQVINNITPYLGLFMCAVVMFSGRYCTNRKSTSTLIVLYAFIWLGLLWADVGSTVFVPSKHTILARTLLVLSMAVLMLDIAGSTKTVSKLKSKIREFKENDSKN</sequence>
<feature type="transmembrane region" description="Helical" evidence="1">
    <location>
        <begin position="43"/>
        <end position="65"/>
    </location>
</feature>
<feature type="transmembrane region" description="Helical" evidence="1">
    <location>
        <begin position="71"/>
        <end position="90"/>
    </location>
</feature>
<gene>
    <name evidence="2" type="ORF">MN210_08050</name>
</gene>
<proteinExistence type="predicted"/>
<dbReference type="EMBL" id="CP093310">
    <property type="protein sequence ID" value="UNK06648.1"/>
    <property type="molecule type" value="Genomic_DNA"/>
</dbReference>
<organism evidence="2 3">
    <name type="scientific">Psychrobacter raelei</name>
    <dbReference type="NCBI Taxonomy" id="2565531"/>
    <lineage>
        <taxon>Bacteria</taxon>
        <taxon>Pseudomonadati</taxon>
        <taxon>Pseudomonadota</taxon>
        <taxon>Gammaproteobacteria</taxon>
        <taxon>Moraxellales</taxon>
        <taxon>Moraxellaceae</taxon>
        <taxon>Psychrobacter</taxon>
    </lineage>
</organism>
<keyword evidence="3" id="KW-1185">Reference proteome</keyword>
<dbReference type="Proteomes" id="UP000829560">
    <property type="component" value="Chromosome"/>
</dbReference>
<evidence type="ECO:0000313" key="3">
    <source>
        <dbReference type="Proteomes" id="UP000829560"/>
    </source>
</evidence>
<evidence type="ECO:0000313" key="2">
    <source>
        <dbReference type="EMBL" id="UNK06648.1"/>
    </source>
</evidence>
<dbReference type="RefSeq" id="WP_241879796.1">
    <property type="nucleotide sequence ID" value="NZ_CP093310.2"/>
</dbReference>
<evidence type="ECO:0000256" key="1">
    <source>
        <dbReference type="SAM" id="Phobius"/>
    </source>
</evidence>
<evidence type="ECO:0008006" key="4">
    <source>
        <dbReference type="Google" id="ProtNLM"/>
    </source>
</evidence>
<keyword evidence="1" id="KW-0472">Membrane</keyword>
<dbReference type="AlphaFoldDB" id="A0AAT9PGV5"/>
<reference evidence="2" key="1">
    <citation type="submission" date="2024-03" db="EMBL/GenBank/DDBJ databases">
        <title>Psychrobacter raelis sp. nov. isolated from a dog with peritonitis.</title>
        <authorList>
            <person name="Schiavone A."/>
            <person name="Manzulli V."/>
            <person name="Camarda A."/>
            <person name="Cafiero M.A."/>
            <person name="Vasco I."/>
            <person name="Marino L."/>
            <person name="Pennuzzi G."/>
            <person name="Serrecchia L."/>
            <person name="Galante D."/>
            <person name="Pugliese N."/>
        </authorList>
    </citation>
    <scope>NUCLEOTIDE SEQUENCE</scope>
    <source>
        <strain evidence="2">PraFG1</strain>
    </source>
</reference>